<accession>A0A7Y7YDV5</accession>
<evidence type="ECO:0000313" key="7">
    <source>
        <dbReference type="Proteomes" id="UP000520592"/>
    </source>
</evidence>
<dbReference type="Pfam" id="PF03466">
    <property type="entry name" value="LysR_substrate"/>
    <property type="match status" value="1"/>
</dbReference>
<dbReference type="AlphaFoldDB" id="A0A7Y7YDV5"/>
<evidence type="ECO:0000259" key="5">
    <source>
        <dbReference type="PROSITE" id="PS50931"/>
    </source>
</evidence>
<comment type="similarity">
    <text evidence="1">Belongs to the LysR transcriptional regulatory family.</text>
</comment>
<proteinExistence type="inferred from homology"/>
<dbReference type="PANTHER" id="PTHR30537">
    <property type="entry name" value="HTH-TYPE TRANSCRIPTIONAL REGULATOR"/>
    <property type="match status" value="1"/>
</dbReference>
<dbReference type="CDD" id="cd08422">
    <property type="entry name" value="PBP2_CrgA_like"/>
    <property type="match status" value="1"/>
</dbReference>
<evidence type="ECO:0000313" key="6">
    <source>
        <dbReference type="EMBL" id="NWC33255.1"/>
    </source>
</evidence>
<dbReference type="Proteomes" id="UP000520592">
    <property type="component" value="Unassembled WGS sequence"/>
</dbReference>
<evidence type="ECO:0000256" key="3">
    <source>
        <dbReference type="ARBA" id="ARBA00023125"/>
    </source>
</evidence>
<dbReference type="PROSITE" id="PS50931">
    <property type="entry name" value="HTH_LYSR"/>
    <property type="match status" value="1"/>
</dbReference>
<feature type="domain" description="HTH lysR-type" evidence="5">
    <location>
        <begin position="4"/>
        <end position="61"/>
    </location>
</feature>
<evidence type="ECO:0000256" key="1">
    <source>
        <dbReference type="ARBA" id="ARBA00009437"/>
    </source>
</evidence>
<dbReference type="RefSeq" id="WP_177055555.1">
    <property type="nucleotide sequence ID" value="NZ_JACAPB010000002.1"/>
</dbReference>
<dbReference type="InterPro" id="IPR058163">
    <property type="entry name" value="LysR-type_TF_proteobact-type"/>
</dbReference>
<dbReference type="GO" id="GO:0003700">
    <property type="term" value="F:DNA-binding transcription factor activity"/>
    <property type="evidence" value="ECO:0007669"/>
    <property type="project" value="InterPro"/>
</dbReference>
<dbReference type="GO" id="GO:0043565">
    <property type="term" value="F:sequence-specific DNA binding"/>
    <property type="evidence" value="ECO:0007669"/>
    <property type="project" value="TreeGrafter"/>
</dbReference>
<organism evidence="6 7">
    <name type="scientific">Pseudomonas gingeri</name>
    <dbReference type="NCBI Taxonomy" id="117681"/>
    <lineage>
        <taxon>Bacteria</taxon>
        <taxon>Pseudomonadati</taxon>
        <taxon>Pseudomonadota</taxon>
        <taxon>Gammaproteobacteria</taxon>
        <taxon>Pseudomonadales</taxon>
        <taxon>Pseudomonadaceae</taxon>
        <taxon>Pseudomonas</taxon>
    </lineage>
</organism>
<gene>
    <name evidence="6" type="ORF">HX876_12700</name>
</gene>
<keyword evidence="4" id="KW-0804">Transcription</keyword>
<dbReference type="EMBL" id="JACAQD010000013">
    <property type="protein sequence ID" value="NWC33255.1"/>
    <property type="molecule type" value="Genomic_DNA"/>
</dbReference>
<evidence type="ECO:0000256" key="2">
    <source>
        <dbReference type="ARBA" id="ARBA00023015"/>
    </source>
</evidence>
<dbReference type="InterPro" id="IPR036388">
    <property type="entry name" value="WH-like_DNA-bd_sf"/>
</dbReference>
<dbReference type="Gene3D" id="3.40.190.290">
    <property type="match status" value="1"/>
</dbReference>
<protein>
    <submittedName>
        <fullName evidence="6">LysR family transcriptional regulator</fullName>
    </submittedName>
</protein>
<dbReference type="SUPFAM" id="SSF53850">
    <property type="entry name" value="Periplasmic binding protein-like II"/>
    <property type="match status" value="1"/>
</dbReference>
<keyword evidence="3" id="KW-0238">DNA-binding</keyword>
<dbReference type="FunFam" id="3.40.190.290:FF:000001">
    <property type="entry name" value="Transcriptional regulator, LysR family"/>
    <property type="match status" value="1"/>
</dbReference>
<comment type="caution">
    <text evidence="6">The sequence shown here is derived from an EMBL/GenBank/DDBJ whole genome shotgun (WGS) entry which is preliminary data.</text>
</comment>
<reference evidence="6 7" key="1">
    <citation type="submission" date="2020-04" db="EMBL/GenBank/DDBJ databases">
        <title>Molecular characterization of pseudomonads from Agaricus bisporus reveal novel blotch 2 pathogens in Western Europe.</title>
        <authorList>
            <person name="Taparia T."/>
            <person name="Krijger M."/>
            <person name="Haynes E."/>
            <person name="Elpinstone J.G."/>
            <person name="Noble R."/>
            <person name="Van Der Wolf J."/>
        </authorList>
    </citation>
    <scope>NUCLEOTIDE SEQUENCE [LARGE SCALE GENOMIC DNA]</scope>
    <source>
        <strain evidence="6 7">IPO3737</strain>
    </source>
</reference>
<dbReference type="InterPro" id="IPR036390">
    <property type="entry name" value="WH_DNA-bd_sf"/>
</dbReference>
<sequence length="319" mass="35249">MATDRLGDMRLFVEAAAQGSLSAGGRLSGLSPAAASARLIKLEAALQARLFDRTTRRLRLTEEGRIYLQHCQAALRAIEEGEQALQAVRGGVRGKVRLSVPADLGRTLINQWLDAFCDLYPELKISLTLSDSVSDLLQDDIDIAIRFGLPQDDSLVARHLASNWRVLCASPGYLERHGEPRTVADLADHHYVVLVTTAGPLNVFHFLDHEQHRTYTVPLDRAWETNDGAQARIWALAGRGIARKTIWDVAADIRAGRLRVVLPGLSIGEAGVHAVFHRSRYMMPRVRVLLDYLVERFADASEALLCDMVAPRPAQVPGR</sequence>
<evidence type="ECO:0000256" key="4">
    <source>
        <dbReference type="ARBA" id="ARBA00023163"/>
    </source>
</evidence>
<keyword evidence="2" id="KW-0805">Transcription regulation</keyword>
<dbReference type="PANTHER" id="PTHR30537:SF21">
    <property type="entry name" value="HTH-TYPE TRANSCRIPTIONAL REGULATOR SINR-RELATED"/>
    <property type="match status" value="1"/>
</dbReference>
<dbReference type="SUPFAM" id="SSF46785">
    <property type="entry name" value="Winged helix' DNA-binding domain"/>
    <property type="match status" value="1"/>
</dbReference>
<dbReference type="Gene3D" id="1.10.10.10">
    <property type="entry name" value="Winged helix-like DNA-binding domain superfamily/Winged helix DNA-binding domain"/>
    <property type="match status" value="1"/>
</dbReference>
<dbReference type="InterPro" id="IPR000847">
    <property type="entry name" value="LysR_HTH_N"/>
</dbReference>
<dbReference type="InterPro" id="IPR005119">
    <property type="entry name" value="LysR_subst-bd"/>
</dbReference>
<dbReference type="Pfam" id="PF00126">
    <property type="entry name" value="HTH_1"/>
    <property type="match status" value="1"/>
</dbReference>
<dbReference type="GO" id="GO:0006351">
    <property type="term" value="P:DNA-templated transcription"/>
    <property type="evidence" value="ECO:0007669"/>
    <property type="project" value="TreeGrafter"/>
</dbReference>
<name>A0A7Y7YDV5_9PSED</name>